<feature type="transmembrane region" description="Helical" evidence="1">
    <location>
        <begin position="94"/>
        <end position="110"/>
    </location>
</feature>
<evidence type="ECO:0000313" key="4">
    <source>
        <dbReference type="Proteomes" id="UP000524492"/>
    </source>
</evidence>
<protein>
    <submittedName>
        <fullName evidence="3">Putative MFS family arabinose efflux permease</fullName>
    </submittedName>
</protein>
<proteinExistence type="predicted"/>
<keyword evidence="1" id="KW-0812">Transmembrane</keyword>
<feature type="transmembrane region" description="Helical" evidence="1">
    <location>
        <begin position="168"/>
        <end position="188"/>
    </location>
</feature>
<keyword evidence="2" id="KW-0732">Signal</keyword>
<evidence type="ECO:0000313" key="3">
    <source>
        <dbReference type="EMBL" id="MBB4193215.1"/>
    </source>
</evidence>
<sequence length="314" mass="33043">MTALALCGAVGSAMIATATSFAHALLGQGLIGMGCAPAIMGIYFHYGQALPWQKAARGRDHGRHHRVAWSFGLRNAARAACFNARLAIRGRGVGVLYDLGIGLALYLSQYRSKRGKPDARRGKPLSEQCRVSDLPVTYLLSASLGTVFRSAWASPYLMEVVKLSSQQAANAFAAVSAAGTLTGVVLALAMKRWSAGSIVGALYGVAIVLTTALAFDPAQNVFVAAIVLSTLYSISNCHTIALAEAQEHISARRRGMILGVLNGLGFVGVASSSPIFGMIARSLEPSPAFTAMFAATAAVLTGSLVLYMFRSRMR</sequence>
<dbReference type="EMBL" id="JACIFV010000011">
    <property type="protein sequence ID" value="MBB4193215.1"/>
    <property type="molecule type" value="Genomic_DNA"/>
</dbReference>
<keyword evidence="1" id="KW-0472">Membrane</keyword>
<keyword evidence="4" id="KW-1185">Reference proteome</keyword>
<name>A0A7W6Q8E8_9HYPH</name>
<organism evidence="3 4">
    <name type="scientific">Rhizobium aethiopicum</name>
    <dbReference type="NCBI Taxonomy" id="1138170"/>
    <lineage>
        <taxon>Bacteria</taxon>
        <taxon>Pseudomonadati</taxon>
        <taxon>Pseudomonadota</taxon>
        <taxon>Alphaproteobacteria</taxon>
        <taxon>Hyphomicrobiales</taxon>
        <taxon>Rhizobiaceae</taxon>
        <taxon>Rhizobium/Agrobacterium group</taxon>
        <taxon>Rhizobium</taxon>
    </lineage>
</organism>
<comment type="caution">
    <text evidence="3">The sequence shown here is derived from an EMBL/GenBank/DDBJ whole genome shotgun (WGS) entry which is preliminary data.</text>
</comment>
<dbReference type="AlphaFoldDB" id="A0A7W6Q8E8"/>
<dbReference type="Proteomes" id="UP000524492">
    <property type="component" value="Unassembled WGS sequence"/>
</dbReference>
<feature type="transmembrane region" description="Helical" evidence="1">
    <location>
        <begin position="195"/>
        <end position="215"/>
    </location>
</feature>
<accession>A0A7W6Q8E8</accession>
<feature type="transmembrane region" description="Helical" evidence="1">
    <location>
        <begin position="288"/>
        <end position="309"/>
    </location>
</feature>
<reference evidence="3 4" key="1">
    <citation type="submission" date="2020-08" db="EMBL/GenBank/DDBJ databases">
        <title>Genomic Encyclopedia of Type Strains, Phase IV (KMG-V): Genome sequencing to study the core and pangenomes of soil and plant-associated prokaryotes.</title>
        <authorList>
            <person name="Whitman W."/>
        </authorList>
    </citation>
    <scope>NUCLEOTIDE SEQUENCE [LARGE SCALE GENOMIC DNA]</scope>
    <source>
        <strain evidence="3 4">SEMIA 4074</strain>
    </source>
</reference>
<evidence type="ECO:0000256" key="2">
    <source>
        <dbReference type="SAM" id="SignalP"/>
    </source>
</evidence>
<feature type="chain" id="PRO_5031556729" evidence="2">
    <location>
        <begin position="25"/>
        <end position="314"/>
    </location>
</feature>
<dbReference type="Gene3D" id="1.20.1250.20">
    <property type="entry name" value="MFS general substrate transporter like domains"/>
    <property type="match status" value="1"/>
</dbReference>
<dbReference type="RefSeq" id="WP_125461502.1">
    <property type="nucleotide sequence ID" value="NZ_JACIFV010000011.1"/>
</dbReference>
<feature type="signal peptide" evidence="2">
    <location>
        <begin position="1"/>
        <end position="24"/>
    </location>
</feature>
<keyword evidence="1" id="KW-1133">Transmembrane helix</keyword>
<evidence type="ECO:0000256" key="1">
    <source>
        <dbReference type="SAM" id="Phobius"/>
    </source>
</evidence>
<feature type="transmembrane region" description="Helical" evidence="1">
    <location>
        <begin position="221"/>
        <end position="243"/>
    </location>
</feature>
<feature type="transmembrane region" description="Helical" evidence="1">
    <location>
        <begin position="25"/>
        <end position="46"/>
    </location>
</feature>
<feature type="transmembrane region" description="Helical" evidence="1">
    <location>
        <begin position="131"/>
        <end position="148"/>
    </location>
</feature>
<dbReference type="SUPFAM" id="SSF103473">
    <property type="entry name" value="MFS general substrate transporter"/>
    <property type="match status" value="1"/>
</dbReference>
<gene>
    <name evidence="3" type="ORF">GGD53_003379</name>
</gene>
<feature type="transmembrane region" description="Helical" evidence="1">
    <location>
        <begin position="255"/>
        <end position="276"/>
    </location>
</feature>
<dbReference type="InterPro" id="IPR036259">
    <property type="entry name" value="MFS_trans_sf"/>
</dbReference>